<accession>A0A8W7N6D2</accession>
<evidence type="ECO:0000256" key="2">
    <source>
        <dbReference type="SAM" id="Phobius"/>
    </source>
</evidence>
<sequence length="386" mass="44133">MGKCNQVENDLACCICGPSETAAMLLVAIVMSPVVDGSAKADSNLEASLQELLKAIEKAKLQEQELYKLFAPVRWRLWRKIVLRWFTGIVIVLVVCMGIYYVPTVNWHVTAVGRLVMIELLPYWNWTPLYRAKCLIAKSSETVLPGKYEILPSFPDDCVVCQNLEFISSRGNISYETLLRHHLIRNVPIIVQDAHPPWNKNVHFGNDWNRFVEDLEDLLLANPCDFRTNLLFKPASAKSSALARMVDLIGPEIDGERSQDGWFIQLRNCALKPLKKTRVMFKKPYFYATHWEPPYTSWVLLSQAYRGSPEMTPSMAGLAIVNQMRGQLQVSLKPRAECEGICRAMQLRLNERQSLVFSTTLWNFSYFPTELNQTSVTFVTETYEDV</sequence>
<feature type="transmembrane region" description="Helical" evidence="2">
    <location>
        <begin position="82"/>
        <end position="101"/>
    </location>
</feature>
<dbReference type="EnsemblMetazoa" id="AATE006590-RA">
    <property type="protein sequence ID" value="AATE006590-PA.2"/>
    <property type="gene ID" value="AATE006590"/>
</dbReference>
<reference evidence="3" key="1">
    <citation type="submission" date="2022-08" db="UniProtKB">
        <authorList>
            <consortium name="EnsemblMetazoa"/>
        </authorList>
    </citation>
    <scope>IDENTIFICATION</scope>
    <source>
        <strain evidence="3">EBRO</strain>
    </source>
</reference>
<feature type="coiled-coil region" evidence="1">
    <location>
        <begin position="42"/>
        <end position="69"/>
    </location>
</feature>
<proteinExistence type="predicted"/>
<protein>
    <submittedName>
        <fullName evidence="3">Uncharacterized protein</fullName>
    </submittedName>
</protein>
<keyword evidence="2" id="KW-0472">Membrane</keyword>
<evidence type="ECO:0000313" key="3">
    <source>
        <dbReference type="EnsemblMetazoa" id="AATE006590-PA.2"/>
    </source>
</evidence>
<evidence type="ECO:0000256" key="1">
    <source>
        <dbReference type="SAM" id="Coils"/>
    </source>
</evidence>
<keyword evidence="2" id="KW-1133">Transmembrane helix</keyword>
<keyword evidence="1" id="KW-0175">Coiled coil</keyword>
<organism evidence="3">
    <name type="scientific">Anopheles atroparvus</name>
    <name type="common">European mosquito</name>
    <dbReference type="NCBI Taxonomy" id="41427"/>
    <lineage>
        <taxon>Eukaryota</taxon>
        <taxon>Metazoa</taxon>
        <taxon>Ecdysozoa</taxon>
        <taxon>Arthropoda</taxon>
        <taxon>Hexapoda</taxon>
        <taxon>Insecta</taxon>
        <taxon>Pterygota</taxon>
        <taxon>Neoptera</taxon>
        <taxon>Endopterygota</taxon>
        <taxon>Diptera</taxon>
        <taxon>Nematocera</taxon>
        <taxon>Culicoidea</taxon>
        <taxon>Culicidae</taxon>
        <taxon>Anophelinae</taxon>
        <taxon>Anopheles</taxon>
    </lineage>
</organism>
<name>A0A8W7N6D2_ANOAO</name>
<dbReference type="AlphaFoldDB" id="A0A8W7N6D2"/>
<keyword evidence="2" id="KW-0812">Transmembrane</keyword>